<feature type="transmembrane region" description="Helical" evidence="1">
    <location>
        <begin position="574"/>
        <end position="595"/>
    </location>
</feature>
<reference evidence="3 4" key="1">
    <citation type="journal article" date="2023" name="PLoS ONE">
        <title>Cytospora paraplurivora sp. nov. isolated from orchards with fruit tree decline syndrome in Ontario, Canada.</title>
        <authorList>
            <person name="Ilyukhin E."/>
            <person name="Nguyen H.D.T."/>
            <person name="Castle A.J."/>
            <person name="Ellouze W."/>
        </authorList>
    </citation>
    <scope>NUCLEOTIDE SEQUENCE [LARGE SCALE GENOMIC DNA]</scope>
    <source>
        <strain evidence="3 4">FDS-564</strain>
    </source>
</reference>
<dbReference type="PANTHER" id="PTHR35340">
    <property type="entry name" value="PQQ ENZYME REPEAT PROTEIN-RELATED"/>
    <property type="match status" value="1"/>
</dbReference>
<comment type="caution">
    <text evidence="3">The sequence shown here is derived from an EMBL/GenBank/DDBJ whole genome shotgun (WGS) entry which is preliminary data.</text>
</comment>
<sequence>MILPLLWMSVAALLTPSAHGDFISTDYDSYNHGKLGQRPHVHFRSSEDFTAVLQVNVWNESAISSKGSHIFLRHDGSIGDDTTASLSSPLILDSRDLSTVYVNRTFNHVFGTRVQENHGRKYLTFWEGDKWDGIGSGYGLVYDDTYRQVYNISAQNIEAHSDLHEFALTGNGTALVIGVERFMAPTKDWKGWHGGPEWRILNAIFQEIDLETNEVIFSWRAIDHISPMDSYERMSKDWDVYHMNSVQKTQSGNYLISIRHTSSVHLIDGKTGYIIWTLGGKHNDFVELPPAEGIDRESYAPLLSMAWQHHARFVPGTNETELTLFDNHAKLTSHEKCTSDCSRGLHFAIGTTTATATATATGTAPQVRTAKLLHEYRHPSRLQAQSQGSIQVLEGGNVFVGWGRCPSFTEHLPSGEAVMDVQFSPWHAREVPDALDNYRAYKLDWAATPWWGPEVALRNTTEGDLAVYVSWNGATEVREWVVRGDVGVGEGGALASSPRTGFETRLTVGSEYLTGLRRVWAEALDIEGKVLRSTEVLDLSGGDAMLSLEMDENKGDDLVDRPADESAGMSAASWAWLILGLFSIVLVAVAGVLIWRRRREYERLENIDLDSDAGSDVSTVHDFGDFSIDMGPEAYEDYNTAPASAITED</sequence>
<feature type="chain" id="PRO_5042843966" description="ASST-domain-containing protein" evidence="2">
    <location>
        <begin position="21"/>
        <end position="649"/>
    </location>
</feature>
<keyword evidence="1" id="KW-0472">Membrane</keyword>
<evidence type="ECO:0000256" key="2">
    <source>
        <dbReference type="SAM" id="SignalP"/>
    </source>
</evidence>
<evidence type="ECO:0008006" key="5">
    <source>
        <dbReference type="Google" id="ProtNLM"/>
    </source>
</evidence>
<feature type="signal peptide" evidence="2">
    <location>
        <begin position="1"/>
        <end position="20"/>
    </location>
</feature>
<keyword evidence="1" id="KW-1133">Transmembrane helix</keyword>
<name>A0AAN9UAF8_9PEZI</name>
<dbReference type="PANTHER" id="PTHR35340:SF5">
    <property type="entry name" value="ASST-DOMAIN-CONTAINING PROTEIN"/>
    <property type="match status" value="1"/>
</dbReference>
<organism evidence="3 4">
    <name type="scientific">Cytospora paraplurivora</name>
    <dbReference type="NCBI Taxonomy" id="2898453"/>
    <lineage>
        <taxon>Eukaryota</taxon>
        <taxon>Fungi</taxon>
        <taxon>Dikarya</taxon>
        <taxon>Ascomycota</taxon>
        <taxon>Pezizomycotina</taxon>
        <taxon>Sordariomycetes</taxon>
        <taxon>Sordariomycetidae</taxon>
        <taxon>Diaporthales</taxon>
        <taxon>Cytosporaceae</taxon>
        <taxon>Cytospora</taxon>
    </lineage>
</organism>
<dbReference type="Pfam" id="PF14269">
    <property type="entry name" value="Arylsulfotran_2"/>
    <property type="match status" value="1"/>
</dbReference>
<accession>A0AAN9UAF8</accession>
<dbReference type="Proteomes" id="UP001320245">
    <property type="component" value="Unassembled WGS sequence"/>
</dbReference>
<dbReference type="EMBL" id="JAJSPL020000010">
    <property type="protein sequence ID" value="KAK7744525.1"/>
    <property type="molecule type" value="Genomic_DNA"/>
</dbReference>
<keyword evidence="2" id="KW-0732">Signal</keyword>
<dbReference type="InterPro" id="IPR053143">
    <property type="entry name" value="Arylsulfate_ST"/>
</dbReference>
<evidence type="ECO:0000313" key="3">
    <source>
        <dbReference type="EMBL" id="KAK7744525.1"/>
    </source>
</evidence>
<proteinExistence type="predicted"/>
<evidence type="ECO:0000256" key="1">
    <source>
        <dbReference type="SAM" id="Phobius"/>
    </source>
</evidence>
<dbReference type="InterPro" id="IPR039535">
    <property type="entry name" value="ASST-like"/>
</dbReference>
<protein>
    <recommendedName>
        <fullName evidence="5">ASST-domain-containing protein</fullName>
    </recommendedName>
</protein>
<keyword evidence="1" id="KW-0812">Transmembrane</keyword>
<dbReference type="AlphaFoldDB" id="A0AAN9UAF8"/>
<gene>
    <name evidence="3" type="ORF">SLS53_003410</name>
</gene>
<keyword evidence="4" id="KW-1185">Reference proteome</keyword>
<evidence type="ECO:0000313" key="4">
    <source>
        <dbReference type="Proteomes" id="UP001320245"/>
    </source>
</evidence>